<accession>A0A1X2GBI8</accession>
<proteinExistence type="predicted"/>
<keyword evidence="2" id="KW-1185">Reference proteome</keyword>
<sequence>MEIDHTKPDNFGLIAQRLRARLDLANFKCQYGYQNMDLRSLESLIVQCTKSNHTTTNTIDSAAMKNHIRRIINTTSNYKHRYYPVAQAWSHHAVPRVPW</sequence>
<comment type="caution">
    <text evidence="1">The sequence shown here is derived from an EMBL/GenBank/DDBJ whole genome shotgun (WGS) entry which is preliminary data.</text>
</comment>
<evidence type="ECO:0000313" key="1">
    <source>
        <dbReference type="EMBL" id="ORX49890.1"/>
    </source>
</evidence>
<gene>
    <name evidence="1" type="ORF">DM01DRAFT_1338020</name>
</gene>
<dbReference type="EMBL" id="MCGT01000025">
    <property type="protein sequence ID" value="ORX49890.1"/>
    <property type="molecule type" value="Genomic_DNA"/>
</dbReference>
<evidence type="ECO:0000313" key="2">
    <source>
        <dbReference type="Proteomes" id="UP000242146"/>
    </source>
</evidence>
<dbReference type="OrthoDB" id="2163387at2759"/>
<protein>
    <submittedName>
        <fullName evidence="1">Uncharacterized protein</fullName>
    </submittedName>
</protein>
<name>A0A1X2GBI8_9FUNG</name>
<dbReference type="AlphaFoldDB" id="A0A1X2GBI8"/>
<reference evidence="1 2" key="1">
    <citation type="submission" date="2016-07" db="EMBL/GenBank/DDBJ databases">
        <title>Pervasive Adenine N6-methylation of Active Genes in Fungi.</title>
        <authorList>
            <consortium name="DOE Joint Genome Institute"/>
            <person name="Mondo S.J."/>
            <person name="Dannebaum R.O."/>
            <person name="Kuo R.C."/>
            <person name="Labutti K."/>
            <person name="Haridas S."/>
            <person name="Kuo A."/>
            <person name="Salamov A."/>
            <person name="Ahrendt S.R."/>
            <person name="Lipzen A."/>
            <person name="Sullivan W."/>
            <person name="Andreopoulos W.B."/>
            <person name="Clum A."/>
            <person name="Lindquist E."/>
            <person name="Daum C."/>
            <person name="Ramamoorthy G.K."/>
            <person name="Gryganskyi A."/>
            <person name="Culley D."/>
            <person name="Magnuson J.K."/>
            <person name="James T.Y."/>
            <person name="O'Malley M.A."/>
            <person name="Stajich J.E."/>
            <person name="Spatafora J.W."/>
            <person name="Visel A."/>
            <person name="Grigoriev I.V."/>
        </authorList>
    </citation>
    <scope>NUCLEOTIDE SEQUENCE [LARGE SCALE GENOMIC DNA]</scope>
    <source>
        <strain evidence="1 2">NRRL 3301</strain>
    </source>
</reference>
<organism evidence="1 2">
    <name type="scientific">Hesseltinella vesiculosa</name>
    <dbReference type="NCBI Taxonomy" id="101127"/>
    <lineage>
        <taxon>Eukaryota</taxon>
        <taxon>Fungi</taxon>
        <taxon>Fungi incertae sedis</taxon>
        <taxon>Mucoromycota</taxon>
        <taxon>Mucoromycotina</taxon>
        <taxon>Mucoromycetes</taxon>
        <taxon>Mucorales</taxon>
        <taxon>Cunninghamellaceae</taxon>
        <taxon>Hesseltinella</taxon>
    </lineage>
</organism>
<dbReference type="Proteomes" id="UP000242146">
    <property type="component" value="Unassembled WGS sequence"/>
</dbReference>